<evidence type="ECO:0000313" key="5">
    <source>
        <dbReference type="Proteomes" id="UP001152562"/>
    </source>
</evidence>
<evidence type="ECO:0000256" key="1">
    <source>
        <dbReference type="SAM" id="MobiDB-lite"/>
    </source>
</evidence>
<dbReference type="InterPro" id="IPR036508">
    <property type="entry name" value="Chitin-bd_dom_sf"/>
</dbReference>
<reference evidence="4" key="1">
    <citation type="submission" date="2022-05" db="EMBL/GenBank/DDBJ databases">
        <authorList>
            <person name="Okamura Y."/>
        </authorList>
    </citation>
    <scope>NUCLEOTIDE SEQUENCE</scope>
</reference>
<dbReference type="PROSITE" id="PS50940">
    <property type="entry name" value="CHIT_BIND_II"/>
    <property type="match status" value="1"/>
</dbReference>
<comment type="caution">
    <text evidence="4">The sequence shown here is derived from an EMBL/GenBank/DDBJ whole genome shotgun (WGS) entry which is preliminary data.</text>
</comment>
<feature type="compositionally biased region" description="Polar residues" evidence="1">
    <location>
        <begin position="336"/>
        <end position="354"/>
    </location>
</feature>
<evidence type="ECO:0000259" key="3">
    <source>
        <dbReference type="PROSITE" id="PS50940"/>
    </source>
</evidence>
<dbReference type="InterPro" id="IPR002557">
    <property type="entry name" value="Chitin-bd_dom"/>
</dbReference>
<keyword evidence="2" id="KW-0732">Signal</keyword>
<feature type="region of interest" description="Disordered" evidence="1">
    <location>
        <begin position="162"/>
        <end position="195"/>
    </location>
</feature>
<dbReference type="AlphaFoldDB" id="A0A9P0TQL4"/>
<dbReference type="GO" id="GO:0005576">
    <property type="term" value="C:extracellular region"/>
    <property type="evidence" value="ECO:0007669"/>
    <property type="project" value="InterPro"/>
</dbReference>
<dbReference type="Proteomes" id="UP001152562">
    <property type="component" value="Unassembled WGS sequence"/>
</dbReference>
<organism evidence="4 5">
    <name type="scientific">Pieris brassicae</name>
    <name type="common">White butterfly</name>
    <name type="synonym">Large white butterfly</name>
    <dbReference type="NCBI Taxonomy" id="7116"/>
    <lineage>
        <taxon>Eukaryota</taxon>
        <taxon>Metazoa</taxon>
        <taxon>Ecdysozoa</taxon>
        <taxon>Arthropoda</taxon>
        <taxon>Hexapoda</taxon>
        <taxon>Insecta</taxon>
        <taxon>Pterygota</taxon>
        <taxon>Neoptera</taxon>
        <taxon>Endopterygota</taxon>
        <taxon>Lepidoptera</taxon>
        <taxon>Glossata</taxon>
        <taxon>Ditrysia</taxon>
        <taxon>Papilionoidea</taxon>
        <taxon>Pieridae</taxon>
        <taxon>Pierinae</taxon>
        <taxon>Pieris</taxon>
    </lineage>
</organism>
<sequence length="506" mass="56644">MNKDILSLCATLLWIYSVTSQTGNRVKIPPTRFTCQGRPSGYYADVETDCQIYHMCDGLGRQFSYSCPNTTLFQQRMLVCDHWYMVNCTNSENDYDANLLIGQRDKPFVSEEEMRQRTPRPDILSVPPNTNYYDGLRESESKFSIHPGNSIVGIADSISNSNNNGLDSDKQNYRPPSAWSTGIGQRSTTPRSINKKQFNSNADLNTDFTNNGFGKNIIFQSTVQTPVRETTISLPSQDLSLPFLPKSNDGANQLDIRMTDKDPVYNFINRFDPNSPDTNLATPMTKSQILDINKQLPSGQASSEEDRSSRVNKNFGNKLNVVREEKKKGDVEQSKIDTINSKLHTDKSVTNNSVPEPDRNLVPPKLEFPAQSLTTTMGPPIYYQWKWAVPAFDLEPPKVGNFTLTGTTKKSPGKRPFSSVRSTTEAADPTPSSYNTEYNISSYFVPDYVFPLDGPHPGYGDEDAQTSFQVEVSRPGRSSYGENTDCPQCHPAYLNPGTCEPCIVKR</sequence>
<dbReference type="Gene3D" id="2.170.140.10">
    <property type="entry name" value="Chitin binding domain"/>
    <property type="match status" value="1"/>
</dbReference>
<feature type="region of interest" description="Disordered" evidence="1">
    <location>
        <begin position="296"/>
        <end position="364"/>
    </location>
</feature>
<evidence type="ECO:0000313" key="4">
    <source>
        <dbReference type="EMBL" id="CAH4036704.1"/>
    </source>
</evidence>
<name>A0A9P0TQL4_PIEBR</name>
<feature type="domain" description="Chitin-binding type-2" evidence="3">
    <location>
        <begin position="32"/>
        <end position="90"/>
    </location>
</feature>
<dbReference type="Pfam" id="PF01607">
    <property type="entry name" value="CBM_14"/>
    <property type="match status" value="1"/>
</dbReference>
<proteinExistence type="predicted"/>
<dbReference type="InterPro" id="IPR052976">
    <property type="entry name" value="Scoloptoxin-like"/>
</dbReference>
<keyword evidence="5" id="KW-1185">Reference proteome</keyword>
<dbReference type="EMBL" id="CALOZG010000079">
    <property type="protein sequence ID" value="CAH4036704.1"/>
    <property type="molecule type" value="Genomic_DNA"/>
</dbReference>
<dbReference type="SMART" id="SM00494">
    <property type="entry name" value="ChtBD2"/>
    <property type="match status" value="1"/>
</dbReference>
<protein>
    <recommendedName>
        <fullName evidence="3">Chitin-binding type-2 domain-containing protein</fullName>
    </recommendedName>
</protein>
<feature type="region of interest" description="Disordered" evidence="1">
    <location>
        <begin position="403"/>
        <end position="433"/>
    </location>
</feature>
<dbReference type="SUPFAM" id="SSF57625">
    <property type="entry name" value="Invertebrate chitin-binding proteins"/>
    <property type="match status" value="1"/>
</dbReference>
<feature type="compositionally biased region" description="Polar residues" evidence="1">
    <location>
        <begin position="419"/>
        <end position="433"/>
    </location>
</feature>
<accession>A0A9P0TQL4</accession>
<gene>
    <name evidence="4" type="ORF">PIBRA_LOCUS12464</name>
</gene>
<feature type="chain" id="PRO_5040223609" description="Chitin-binding type-2 domain-containing protein" evidence="2">
    <location>
        <begin position="21"/>
        <end position="506"/>
    </location>
</feature>
<dbReference type="PANTHER" id="PTHR22933:SF44">
    <property type="entry name" value="RE15157P"/>
    <property type="match status" value="1"/>
</dbReference>
<dbReference type="PANTHER" id="PTHR22933">
    <property type="entry name" value="FI18007P1-RELATED"/>
    <property type="match status" value="1"/>
</dbReference>
<feature type="signal peptide" evidence="2">
    <location>
        <begin position="1"/>
        <end position="20"/>
    </location>
</feature>
<dbReference type="GO" id="GO:0008061">
    <property type="term" value="F:chitin binding"/>
    <property type="evidence" value="ECO:0007669"/>
    <property type="project" value="InterPro"/>
</dbReference>
<feature type="compositionally biased region" description="Basic and acidic residues" evidence="1">
    <location>
        <begin position="321"/>
        <end position="335"/>
    </location>
</feature>
<evidence type="ECO:0000256" key="2">
    <source>
        <dbReference type="SAM" id="SignalP"/>
    </source>
</evidence>
<feature type="compositionally biased region" description="Polar residues" evidence="1">
    <location>
        <begin position="178"/>
        <end position="195"/>
    </location>
</feature>